<dbReference type="EMBL" id="CM043786">
    <property type="protein sequence ID" value="KAI4831701.1"/>
    <property type="molecule type" value="Genomic_DNA"/>
</dbReference>
<reference evidence="1" key="1">
    <citation type="submission" date="2022-05" db="EMBL/GenBank/DDBJ databases">
        <title>Chromosome-level genome of Chaenocephalus aceratus.</title>
        <authorList>
            <person name="Park H."/>
        </authorList>
    </citation>
    <scope>NUCLEOTIDE SEQUENCE</scope>
    <source>
        <strain evidence="1">KU_202001</strain>
    </source>
</reference>
<protein>
    <submittedName>
        <fullName evidence="1">Uncharacterized protein</fullName>
    </submittedName>
</protein>
<proteinExistence type="predicted"/>
<gene>
    <name evidence="1" type="ORF">KUCAC02_001230</name>
</gene>
<comment type="caution">
    <text evidence="1">The sequence shown here is derived from an EMBL/GenBank/DDBJ whole genome shotgun (WGS) entry which is preliminary data.</text>
</comment>
<organism evidence="1 2">
    <name type="scientific">Chaenocephalus aceratus</name>
    <name type="common">Blackfin icefish</name>
    <name type="synonym">Chaenichthys aceratus</name>
    <dbReference type="NCBI Taxonomy" id="36190"/>
    <lineage>
        <taxon>Eukaryota</taxon>
        <taxon>Metazoa</taxon>
        <taxon>Chordata</taxon>
        <taxon>Craniata</taxon>
        <taxon>Vertebrata</taxon>
        <taxon>Euteleostomi</taxon>
        <taxon>Actinopterygii</taxon>
        <taxon>Neopterygii</taxon>
        <taxon>Teleostei</taxon>
        <taxon>Neoteleostei</taxon>
        <taxon>Acanthomorphata</taxon>
        <taxon>Eupercaria</taxon>
        <taxon>Perciformes</taxon>
        <taxon>Notothenioidei</taxon>
        <taxon>Channichthyidae</taxon>
        <taxon>Chaenocephalus</taxon>
    </lineage>
</organism>
<keyword evidence="2" id="KW-1185">Reference proteome</keyword>
<sequence length="181" mass="19950">HRGELSTDDECLPAEDMEDIQTHLQPLHVAWPQNSDGSAGRRWKGKIRQKKEMCSYVVSAFGRRTGPDCNPYFCLQKPALEEQYQAKEGKDEEGEILAVLLSPSPSLPCSLLPGSAGRQMTRAEGRSLAPVARGGNLAKEQTNEEEEDAPSPLVRGQEHHYSQMSSLTDGEAPPSFLRCCL</sequence>
<dbReference type="Proteomes" id="UP001057452">
    <property type="component" value="Chromosome 2"/>
</dbReference>
<accession>A0ACB9XWZ1</accession>
<name>A0ACB9XWZ1_CHAAC</name>
<evidence type="ECO:0000313" key="1">
    <source>
        <dbReference type="EMBL" id="KAI4831701.1"/>
    </source>
</evidence>
<feature type="non-terminal residue" evidence="1">
    <location>
        <position position="181"/>
    </location>
</feature>
<evidence type="ECO:0000313" key="2">
    <source>
        <dbReference type="Proteomes" id="UP001057452"/>
    </source>
</evidence>
<feature type="non-terminal residue" evidence="1">
    <location>
        <position position="1"/>
    </location>
</feature>